<evidence type="ECO:0000256" key="7">
    <source>
        <dbReference type="ARBA" id="ARBA00023027"/>
    </source>
</evidence>
<reference evidence="12 13" key="1">
    <citation type="submission" date="2015-10" db="EMBL/GenBank/DDBJ databases">
        <title>Metagenome-Assembled Genomes uncover a global brackish microbiome.</title>
        <authorList>
            <person name="Hugerth L.W."/>
            <person name="Larsson J."/>
            <person name="Alneberg J."/>
            <person name="Lindh M.V."/>
            <person name="Legrand C."/>
            <person name="Pinhassi J."/>
            <person name="Andersson A.F."/>
        </authorList>
    </citation>
    <scope>NUCLEOTIDE SEQUENCE [LARGE SCALE GENOMIC DNA]</scope>
    <source>
        <strain evidence="12">BACL18 MAG-120507-bin52</strain>
    </source>
</reference>
<proteinExistence type="inferred from homology"/>
<evidence type="ECO:0000256" key="4">
    <source>
        <dbReference type="ARBA" id="ARBA00007637"/>
    </source>
</evidence>
<name>A0A0R2RNM3_9BACT</name>
<evidence type="ECO:0000256" key="8">
    <source>
        <dbReference type="ARBA" id="ARBA00023235"/>
    </source>
</evidence>
<protein>
    <recommendedName>
        <fullName evidence="6 10">UDP-glucose 4-epimerase</fullName>
        <ecNumber evidence="5 10">5.1.3.2</ecNumber>
    </recommendedName>
</protein>
<keyword evidence="9 10" id="KW-0119">Carbohydrate metabolism</keyword>
<evidence type="ECO:0000256" key="2">
    <source>
        <dbReference type="ARBA" id="ARBA00001911"/>
    </source>
</evidence>
<dbReference type="Proteomes" id="UP000051269">
    <property type="component" value="Unassembled WGS sequence"/>
</dbReference>
<evidence type="ECO:0000256" key="1">
    <source>
        <dbReference type="ARBA" id="ARBA00000083"/>
    </source>
</evidence>
<keyword evidence="8 10" id="KW-0413">Isomerase</keyword>
<comment type="similarity">
    <text evidence="4 10">Belongs to the NAD(P)-dependent epimerase/dehydratase family.</text>
</comment>
<evidence type="ECO:0000256" key="3">
    <source>
        <dbReference type="ARBA" id="ARBA00004947"/>
    </source>
</evidence>
<evidence type="ECO:0000256" key="5">
    <source>
        <dbReference type="ARBA" id="ARBA00013189"/>
    </source>
</evidence>
<evidence type="ECO:0000313" key="13">
    <source>
        <dbReference type="Proteomes" id="UP000051269"/>
    </source>
</evidence>
<dbReference type="Gene3D" id="3.90.25.10">
    <property type="entry name" value="UDP-galactose 4-epimerase, domain 1"/>
    <property type="match status" value="1"/>
</dbReference>
<comment type="cofactor">
    <cofactor evidence="2 10">
        <name>NAD(+)</name>
        <dbReference type="ChEBI" id="CHEBI:57540"/>
    </cofactor>
</comment>
<sequence>MKVLVTGGAGYIGSVCVEELIAAGHRVVVWDNLSEGHRAALHPQAHFLQGDLVERDLLHRAVAEHRPEAVIHFAGKALVPESMRDPSIYYRVNVSGGVNLLDAMVAAGCRKIIFSSTCATYGLPEKVPMDEQTPQKPINPYGHSKLVFEQILSWYAQVHGLIPTALRYFNASGATAERGEHHRVETHLIPNVLLTALGQREVVEVFGEQHATPDGTCIRDYIHVKDLASAHILALEREKAGFFNVGTGNGFSVKQVIETAKKVTQRPIAVQGQPARAGDPPALVAGSRKLQRELGWKPRHSGLEEILTSAWVWHQAHPHGYAD</sequence>
<comment type="subunit">
    <text evidence="10">Homodimer.</text>
</comment>
<dbReference type="SUPFAM" id="SSF51735">
    <property type="entry name" value="NAD(P)-binding Rossmann-fold domains"/>
    <property type="match status" value="1"/>
</dbReference>
<evidence type="ECO:0000259" key="11">
    <source>
        <dbReference type="Pfam" id="PF01370"/>
    </source>
</evidence>
<organism evidence="12 13">
    <name type="scientific">Verrucomicrobia subdivision 6 bacterium BACL9 MAG-120507-bin52</name>
    <dbReference type="NCBI Taxonomy" id="1655590"/>
    <lineage>
        <taxon>Bacteria</taxon>
        <taxon>Pseudomonadati</taxon>
        <taxon>Verrucomicrobiota</taxon>
        <taxon>Verrucomicrobiia</taxon>
        <taxon>Verrucomicrobiales</taxon>
        <taxon>Verrucomicrobia subdivision 6</taxon>
    </lineage>
</organism>
<dbReference type="InterPro" id="IPR001509">
    <property type="entry name" value="Epimerase_deHydtase"/>
</dbReference>
<dbReference type="PANTHER" id="PTHR43725:SF53">
    <property type="entry name" value="UDP-ARABINOSE 4-EPIMERASE 1"/>
    <property type="match status" value="1"/>
</dbReference>
<dbReference type="EC" id="5.1.3.2" evidence="5 10"/>
<dbReference type="PANTHER" id="PTHR43725">
    <property type="entry name" value="UDP-GLUCOSE 4-EPIMERASE"/>
    <property type="match status" value="1"/>
</dbReference>
<gene>
    <name evidence="12" type="ORF">ABR82_04225</name>
</gene>
<keyword evidence="7 10" id="KW-0520">NAD</keyword>
<dbReference type="GO" id="GO:0033499">
    <property type="term" value="P:galactose catabolic process via UDP-galactose, Leloir pathway"/>
    <property type="evidence" value="ECO:0007669"/>
    <property type="project" value="TreeGrafter"/>
</dbReference>
<evidence type="ECO:0000256" key="10">
    <source>
        <dbReference type="RuleBase" id="RU366046"/>
    </source>
</evidence>
<dbReference type="Pfam" id="PF01370">
    <property type="entry name" value="Epimerase"/>
    <property type="match status" value="1"/>
</dbReference>
<dbReference type="EMBL" id="LIBO01000044">
    <property type="protein sequence ID" value="KRO62683.1"/>
    <property type="molecule type" value="Genomic_DNA"/>
</dbReference>
<dbReference type="UniPathway" id="UPA00214"/>
<evidence type="ECO:0000256" key="6">
    <source>
        <dbReference type="ARBA" id="ARBA00018569"/>
    </source>
</evidence>
<dbReference type="InterPro" id="IPR036291">
    <property type="entry name" value="NAD(P)-bd_dom_sf"/>
</dbReference>
<comment type="catalytic activity">
    <reaction evidence="1 10">
        <text>UDP-alpha-D-glucose = UDP-alpha-D-galactose</text>
        <dbReference type="Rhea" id="RHEA:22168"/>
        <dbReference type="ChEBI" id="CHEBI:58885"/>
        <dbReference type="ChEBI" id="CHEBI:66914"/>
        <dbReference type="EC" id="5.1.3.2"/>
    </reaction>
</comment>
<dbReference type="Gene3D" id="3.40.50.720">
    <property type="entry name" value="NAD(P)-binding Rossmann-like Domain"/>
    <property type="match status" value="1"/>
</dbReference>
<dbReference type="CDD" id="cd05247">
    <property type="entry name" value="UDP_G4E_1_SDR_e"/>
    <property type="match status" value="1"/>
</dbReference>
<accession>A0A0R2RNM3</accession>
<dbReference type="GO" id="GO:0003978">
    <property type="term" value="F:UDP-glucose 4-epimerase activity"/>
    <property type="evidence" value="ECO:0007669"/>
    <property type="project" value="UniProtKB-UniRule"/>
</dbReference>
<dbReference type="NCBIfam" id="TIGR01179">
    <property type="entry name" value="galE"/>
    <property type="match status" value="1"/>
</dbReference>
<dbReference type="InterPro" id="IPR005886">
    <property type="entry name" value="UDP_G4E"/>
</dbReference>
<comment type="caution">
    <text evidence="12">The sequence shown here is derived from an EMBL/GenBank/DDBJ whole genome shotgun (WGS) entry which is preliminary data.</text>
</comment>
<feature type="domain" description="NAD-dependent epimerase/dehydratase" evidence="11">
    <location>
        <begin position="3"/>
        <end position="246"/>
    </location>
</feature>
<dbReference type="AlphaFoldDB" id="A0A0R2RNM3"/>
<comment type="pathway">
    <text evidence="3 10">Carbohydrate metabolism; galactose metabolism.</text>
</comment>
<evidence type="ECO:0000256" key="9">
    <source>
        <dbReference type="ARBA" id="ARBA00023277"/>
    </source>
</evidence>
<evidence type="ECO:0000313" key="12">
    <source>
        <dbReference type="EMBL" id="KRO62683.1"/>
    </source>
</evidence>